<dbReference type="PANTHER" id="PTHR43761">
    <property type="entry name" value="D-ISOMER SPECIFIC 2-HYDROXYACID DEHYDROGENASE FAMILY PROTEIN (AFU_ORTHOLOGUE AFUA_1G13630)"/>
    <property type="match status" value="1"/>
</dbReference>
<feature type="domain" description="D-isomer specific 2-hydroxyacid dehydrogenase NAD-binding" evidence="6">
    <location>
        <begin position="115"/>
        <end position="291"/>
    </location>
</feature>
<keyword evidence="3" id="KW-0520">NAD</keyword>
<evidence type="ECO:0000256" key="2">
    <source>
        <dbReference type="ARBA" id="ARBA00023002"/>
    </source>
</evidence>
<dbReference type="PANTHER" id="PTHR43761:SF1">
    <property type="entry name" value="D-ISOMER SPECIFIC 2-HYDROXYACID DEHYDROGENASE CATALYTIC DOMAIN-CONTAINING PROTEIN-RELATED"/>
    <property type="match status" value="1"/>
</dbReference>
<evidence type="ECO:0000256" key="4">
    <source>
        <dbReference type="RuleBase" id="RU003719"/>
    </source>
</evidence>
<dbReference type="InterPro" id="IPR006140">
    <property type="entry name" value="D-isomer_DH_NAD-bd"/>
</dbReference>
<dbReference type="InterPro" id="IPR050418">
    <property type="entry name" value="D-iso_2-hydroxyacid_DH_PdxB"/>
</dbReference>
<dbReference type="FunFam" id="3.40.50.720:FF:000203">
    <property type="entry name" value="D-3-phosphoglycerate dehydrogenase (SerA)"/>
    <property type="match status" value="1"/>
</dbReference>
<dbReference type="Pfam" id="PF00389">
    <property type="entry name" value="2-Hacid_dh"/>
    <property type="match status" value="1"/>
</dbReference>
<evidence type="ECO:0000259" key="6">
    <source>
        <dbReference type="Pfam" id="PF02826"/>
    </source>
</evidence>
<dbReference type="InterPro" id="IPR029753">
    <property type="entry name" value="D-isomer_DH_CS"/>
</dbReference>
<gene>
    <name evidence="7" type="ORF">IAB69_01545</name>
</gene>
<feature type="domain" description="D-isomer specific 2-hydroxyacid dehydrogenase catalytic" evidence="5">
    <location>
        <begin position="28"/>
        <end position="322"/>
    </location>
</feature>
<dbReference type="Proteomes" id="UP000824110">
    <property type="component" value="Unassembled WGS sequence"/>
</dbReference>
<dbReference type="CDD" id="cd12162">
    <property type="entry name" value="2-Hacid_dh_4"/>
    <property type="match status" value="1"/>
</dbReference>
<evidence type="ECO:0000313" key="7">
    <source>
        <dbReference type="EMBL" id="HIU61320.1"/>
    </source>
</evidence>
<name>A0A9D1MJF1_9FIRM</name>
<comment type="caution">
    <text evidence="7">The sequence shown here is derived from an EMBL/GenBank/DDBJ whole genome shotgun (WGS) entry which is preliminary data.</text>
</comment>
<reference evidence="7" key="2">
    <citation type="journal article" date="2021" name="PeerJ">
        <title>Extensive microbial diversity within the chicken gut microbiome revealed by metagenomics and culture.</title>
        <authorList>
            <person name="Gilroy R."/>
            <person name="Ravi A."/>
            <person name="Getino M."/>
            <person name="Pursley I."/>
            <person name="Horton D.L."/>
            <person name="Alikhan N.F."/>
            <person name="Baker D."/>
            <person name="Gharbi K."/>
            <person name="Hall N."/>
            <person name="Watson M."/>
            <person name="Adriaenssens E.M."/>
            <person name="Foster-Nyarko E."/>
            <person name="Jarju S."/>
            <person name="Secka A."/>
            <person name="Antonio M."/>
            <person name="Oren A."/>
            <person name="Chaudhuri R.R."/>
            <person name="La Ragione R."/>
            <person name="Hildebrand F."/>
            <person name="Pallen M.J."/>
        </authorList>
    </citation>
    <scope>NUCLEOTIDE SEQUENCE</scope>
    <source>
        <strain evidence="7">CHK195-12923</strain>
    </source>
</reference>
<dbReference type="InterPro" id="IPR036291">
    <property type="entry name" value="NAD(P)-bd_dom_sf"/>
</dbReference>
<dbReference type="SUPFAM" id="SSF51735">
    <property type="entry name" value="NAD(P)-binding Rossmann-fold domains"/>
    <property type="match status" value="1"/>
</dbReference>
<dbReference type="AlphaFoldDB" id="A0A9D1MJF1"/>
<organism evidence="7 8">
    <name type="scientific">Candidatus Coproplasma excrementigallinarum</name>
    <dbReference type="NCBI Taxonomy" id="2840747"/>
    <lineage>
        <taxon>Bacteria</taxon>
        <taxon>Bacillati</taxon>
        <taxon>Bacillota</taxon>
        <taxon>Clostridia</taxon>
        <taxon>Eubacteriales</taxon>
        <taxon>Candidatus Coproplasma</taxon>
    </lineage>
</organism>
<comment type="similarity">
    <text evidence="1 4">Belongs to the D-isomer specific 2-hydroxyacid dehydrogenase family.</text>
</comment>
<protein>
    <submittedName>
        <fullName evidence="7">D-2-hydroxyacid dehydrogenase</fullName>
    </submittedName>
</protein>
<dbReference type="InterPro" id="IPR006139">
    <property type="entry name" value="D-isomer_2_OHA_DH_cat_dom"/>
</dbReference>
<dbReference type="PROSITE" id="PS00671">
    <property type="entry name" value="D_2_HYDROXYACID_DH_3"/>
    <property type="match status" value="1"/>
</dbReference>
<dbReference type="Gene3D" id="3.40.50.720">
    <property type="entry name" value="NAD(P)-binding Rossmann-like Domain"/>
    <property type="match status" value="2"/>
</dbReference>
<evidence type="ECO:0000256" key="3">
    <source>
        <dbReference type="ARBA" id="ARBA00023027"/>
    </source>
</evidence>
<evidence type="ECO:0000259" key="5">
    <source>
        <dbReference type="Pfam" id="PF00389"/>
    </source>
</evidence>
<accession>A0A9D1MJF1</accession>
<dbReference type="Pfam" id="PF02826">
    <property type="entry name" value="2-Hacid_dh_C"/>
    <property type="match status" value="1"/>
</dbReference>
<dbReference type="EMBL" id="DVNE01000012">
    <property type="protein sequence ID" value="HIU61320.1"/>
    <property type="molecule type" value="Genomic_DNA"/>
</dbReference>
<evidence type="ECO:0000313" key="8">
    <source>
        <dbReference type="Proteomes" id="UP000824110"/>
    </source>
</evidence>
<reference evidence="7" key="1">
    <citation type="submission" date="2020-10" db="EMBL/GenBank/DDBJ databases">
        <authorList>
            <person name="Gilroy R."/>
        </authorList>
    </citation>
    <scope>NUCLEOTIDE SEQUENCE</scope>
    <source>
        <strain evidence="7">CHK195-12923</strain>
    </source>
</reference>
<keyword evidence="2 4" id="KW-0560">Oxidoreductase</keyword>
<sequence>MEDAGKKYRIVSLDTHTLSVGDLDFSVIEALGDVKFYDILTEEEILKVTRDAEMLLVNKVNVTRKLIDNCPDLKYVGTYSTGYNNVDLAALNERGIVCCNVPGYSTHAVCQHVFALLLMAEGSTDHYRASVDAGDWVKSKSFCYFKWPMFEVFGKTFGVYGYGSIGRAVARVAEAFGMKVLVHSRTQPKDCPYEYVSEDEIFRRSDYLSLHCPLTAATEKMINAASLAKMKKSAVLINTARGGLVDEAALAEALNSGTIRGACLDVLTQEPMEQGNPLLGARNCIITPHIAWGPAETRARLLNIVAENIKAFINGKPQNVVNGNVK</sequence>
<evidence type="ECO:0000256" key="1">
    <source>
        <dbReference type="ARBA" id="ARBA00005854"/>
    </source>
</evidence>
<dbReference type="GO" id="GO:0016616">
    <property type="term" value="F:oxidoreductase activity, acting on the CH-OH group of donors, NAD or NADP as acceptor"/>
    <property type="evidence" value="ECO:0007669"/>
    <property type="project" value="InterPro"/>
</dbReference>
<proteinExistence type="inferred from homology"/>
<dbReference type="SUPFAM" id="SSF52283">
    <property type="entry name" value="Formate/glycerate dehydrogenase catalytic domain-like"/>
    <property type="match status" value="1"/>
</dbReference>
<dbReference type="GO" id="GO:0051287">
    <property type="term" value="F:NAD binding"/>
    <property type="evidence" value="ECO:0007669"/>
    <property type="project" value="InterPro"/>
</dbReference>